<gene>
    <name evidence="2" type="ORF">HERI1096_LOCUS1542</name>
</gene>
<evidence type="ECO:0000259" key="1">
    <source>
        <dbReference type="SMART" id="SM01142"/>
    </source>
</evidence>
<organism evidence="2">
    <name type="scientific">Haptolina ericina</name>
    <dbReference type="NCBI Taxonomy" id="156174"/>
    <lineage>
        <taxon>Eukaryota</taxon>
        <taxon>Haptista</taxon>
        <taxon>Haptophyta</taxon>
        <taxon>Prymnesiophyceae</taxon>
        <taxon>Prymnesiales</taxon>
        <taxon>Prymnesiaceae</taxon>
        <taxon>Haptolina</taxon>
    </lineage>
</organism>
<feature type="domain" description="ATP-dependent RNA helicase Ski2/MTR4 C-terminal" evidence="1">
    <location>
        <begin position="71"/>
        <end position="240"/>
    </location>
</feature>
<dbReference type="Pfam" id="PF08148">
    <property type="entry name" value="DSHCT"/>
    <property type="match status" value="1"/>
</dbReference>
<dbReference type="Gene3D" id="1.10.3380.30">
    <property type="match status" value="1"/>
</dbReference>
<evidence type="ECO:0000313" key="2">
    <source>
        <dbReference type="EMBL" id="CAE0099143.1"/>
    </source>
</evidence>
<proteinExistence type="predicted"/>
<reference evidence="2" key="1">
    <citation type="submission" date="2021-01" db="EMBL/GenBank/DDBJ databases">
        <authorList>
            <person name="Corre E."/>
            <person name="Pelletier E."/>
            <person name="Niang G."/>
            <person name="Scheremetjew M."/>
            <person name="Finn R."/>
            <person name="Kale V."/>
            <person name="Holt S."/>
            <person name="Cochrane G."/>
            <person name="Meng A."/>
            <person name="Brown T."/>
            <person name="Cohen L."/>
        </authorList>
    </citation>
    <scope>NUCLEOTIDE SEQUENCE</scope>
    <source>
        <strain evidence="2">CCMP281</strain>
    </source>
</reference>
<dbReference type="AlphaFoldDB" id="A0A7S3ERY1"/>
<sequence>MAVKLNPKQRKAAETELRTLKETYGDGLAEVRGKQAKVEQMEAEIRENEITLRRQWDAAFAWLTDYAFIADDVGTLTARGRACAAFSDGHPLILGTIISDNWLQQLSLGEVCAWLCLFLRDARVQELDTSVVQPPKPSAAFEEVIAATKELATILEVEIDINLSLMMLDWVQHKDITRVAQWVDPHMLGSFVKAVMRVASYLDVVKEVLIGLNEYLVHNKLDNHMDLLLGGLVTNESLYLRLAD</sequence>
<dbReference type="SMART" id="SM01142">
    <property type="entry name" value="DSHCT"/>
    <property type="match status" value="1"/>
</dbReference>
<name>A0A7S3ERY1_9EUKA</name>
<accession>A0A7S3ERY1</accession>
<protein>
    <recommendedName>
        <fullName evidence="1">ATP-dependent RNA helicase Ski2/MTR4 C-terminal domain-containing protein</fullName>
    </recommendedName>
</protein>
<dbReference type="EMBL" id="HBHX01002797">
    <property type="protein sequence ID" value="CAE0099143.1"/>
    <property type="molecule type" value="Transcribed_RNA"/>
</dbReference>
<dbReference type="InterPro" id="IPR012961">
    <property type="entry name" value="Ski2/MTR4_C"/>
</dbReference>